<reference evidence="1 2" key="1">
    <citation type="submission" date="2008-03" db="EMBL/GenBank/DDBJ databases">
        <title>Sequencing of the draft genome and assembly of Burkholderia ambifaria MEX-5.</title>
        <authorList>
            <consortium name="US DOE Joint Genome Institute (JGI-PGF)"/>
            <person name="Copeland A."/>
            <person name="Lucas S."/>
            <person name="Lapidus A."/>
            <person name="Glavina del Rio T."/>
            <person name="Dalin E."/>
            <person name="Tice H."/>
            <person name="Bruce D."/>
            <person name="Goodwin L."/>
            <person name="Pitluck S."/>
            <person name="Larimer F."/>
            <person name="Land M.L."/>
            <person name="Hauser L."/>
            <person name="Tiedje J."/>
            <person name="Richardson P."/>
        </authorList>
    </citation>
    <scope>NUCLEOTIDE SEQUENCE [LARGE SCALE GENOMIC DNA]</scope>
    <source>
        <strain evidence="1 2">MEX-5</strain>
    </source>
</reference>
<dbReference type="EMBL" id="ABLK01000060">
    <property type="protein sequence ID" value="EDT41845.1"/>
    <property type="molecule type" value="Genomic_DNA"/>
</dbReference>
<gene>
    <name evidence="1" type="ORF">BamMEX5DRAFT_2388</name>
</gene>
<dbReference type="Proteomes" id="UP000004814">
    <property type="component" value="Unassembled WGS sequence"/>
</dbReference>
<sequence length="66" mass="7661">MPLDMWRRQGDAEDCWVNVMFCVETMLDTANFMHSAFDLSARSEYGASAVGEFQSYLSRQTMRCHE</sequence>
<protein>
    <submittedName>
        <fullName evidence="1">Uncharacterized protein</fullName>
    </submittedName>
</protein>
<proteinExistence type="predicted"/>
<evidence type="ECO:0000313" key="1">
    <source>
        <dbReference type="EMBL" id="EDT41845.1"/>
    </source>
</evidence>
<comment type="caution">
    <text evidence="1">The sequence shown here is derived from an EMBL/GenBank/DDBJ whole genome shotgun (WGS) entry which is preliminary data.</text>
</comment>
<organism evidence="1 2">
    <name type="scientific">Burkholderia ambifaria MEX-5</name>
    <dbReference type="NCBI Taxonomy" id="396597"/>
    <lineage>
        <taxon>Bacteria</taxon>
        <taxon>Pseudomonadati</taxon>
        <taxon>Pseudomonadota</taxon>
        <taxon>Betaproteobacteria</taxon>
        <taxon>Burkholderiales</taxon>
        <taxon>Burkholderiaceae</taxon>
        <taxon>Burkholderia</taxon>
        <taxon>Burkholderia cepacia complex</taxon>
    </lineage>
</organism>
<accession>B1T3M2</accession>
<name>B1T3M2_9BURK</name>
<dbReference type="AlphaFoldDB" id="B1T3M2"/>
<evidence type="ECO:0000313" key="2">
    <source>
        <dbReference type="Proteomes" id="UP000004814"/>
    </source>
</evidence>
<dbReference type="PATRIC" id="fig|396597.7.peg.5755"/>